<keyword evidence="2" id="KW-1185">Reference proteome</keyword>
<reference evidence="1 2" key="1">
    <citation type="submission" date="2024-08" db="EMBL/GenBank/DDBJ databases">
        <authorList>
            <person name="Will J Nash"/>
            <person name="Angela Man"/>
            <person name="Seanna McTaggart"/>
            <person name="Kendall Baker"/>
            <person name="Tom Barker"/>
            <person name="Leah Catchpole"/>
            <person name="Alex Durrant"/>
            <person name="Karim Gharbi"/>
            <person name="Naomi Irish"/>
            <person name="Gemy Kaithakottil"/>
            <person name="Debby Ku"/>
            <person name="Aaliyah Providence"/>
            <person name="Felix Shaw"/>
            <person name="David Swarbreck"/>
            <person name="Chris Watkins"/>
            <person name="Ann M. McCartney"/>
            <person name="Giulio Formenti"/>
            <person name="Alice Mouton"/>
            <person name="Noel Vella"/>
            <person name="Bjorn M von Reumont"/>
            <person name="Adriana Vella"/>
            <person name="Wilfried Haerty"/>
        </authorList>
    </citation>
    <scope>NUCLEOTIDE SEQUENCE [LARGE SCALE GENOMIC DNA]</scope>
</reference>
<sequence>MGEVHSIVETVDGWIRRLRRSDRAASRDQVPETKVTIETNDTIFDHEMWRQAFLVDAPVLRGLLFGVSIESNLYEVVCTINRLIFFYVIIKWINFEVWSAAGAEPFVLNR</sequence>
<comment type="caution">
    <text evidence="1">The sequence shown here is derived from an EMBL/GenBank/DDBJ whole genome shotgun (WGS) entry which is preliminary data.</text>
</comment>
<gene>
    <name evidence="1" type="ORF">XYLVIOL_LOCUS563</name>
</gene>
<protein>
    <submittedName>
        <fullName evidence="1">Uncharacterized protein</fullName>
    </submittedName>
</protein>
<accession>A0ABP1MZT7</accession>
<name>A0ABP1MZT7_XYLVO</name>
<evidence type="ECO:0000313" key="1">
    <source>
        <dbReference type="EMBL" id="CAL7933636.1"/>
    </source>
</evidence>
<organism evidence="1 2">
    <name type="scientific">Xylocopa violacea</name>
    <name type="common">Violet carpenter bee</name>
    <name type="synonym">Apis violacea</name>
    <dbReference type="NCBI Taxonomy" id="135666"/>
    <lineage>
        <taxon>Eukaryota</taxon>
        <taxon>Metazoa</taxon>
        <taxon>Ecdysozoa</taxon>
        <taxon>Arthropoda</taxon>
        <taxon>Hexapoda</taxon>
        <taxon>Insecta</taxon>
        <taxon>Pterygota</taxon>
        <taxon>Neoptera</taxon>
        <taxon>Endopterygota</taxon>
        <taxon>Hymenoptera</taxon>
        <taxon>Apocrita</taxon>
        <taxon>Aculeata</taxon>
        <taxon>Apoidea</taxon>
        <taxon>Anthophila</taxon>
        <taxon>Apidae</taxon>
        <taxon>Xylocopa</taxon>
        <taxon>Xylocopa</taxon>
    </lineage>
</organism>
<dbReference type="EMBL" id="CAXAJV020001281">
    <property type="protein sequence ID" value="CAL7933636.1"/>
    <property type="molecule type" value="Genomic_DNA"/>
</dbReference>
<evidence type="ECO:0000313" key="2">
    <source>
        <dbReference type="Proteomes" id="UP001642520"/>
    </source>
</evidence>
<dbReference type="Proteomes" id="UP001642520">
    <property type="component" value="Unassembled WGS sequence"/>
</dbReference>
<proteinExistence type="predicted"/>